<organism evidence="1 2">
    <name type="scientific">Nocardioides lianchengensis</name>
    <dbReference type="NCBI Taxonomy" id="1045774"/>
    <lineage>
        <taxon>Bacteria</taxon>
        <taxon>Bacillati</taxon>
        <taxon>Actinomycetota</taxon>
        <taxon>Actinomycetes</taxon>
        <taxon>Propionibacteriales</taxon>
        <taxon>Nocardioidaceae</taxon>
        <taxon>Nocardioides</taxon>
    </lineage>
</organism>
<name>A0A1G6N1I4_9ACTN</name>
<accession>A0A1G6N1I4</accession>
<evidence type="ECO:0000313" key="2">
    <source>
        <dbReference type="Proteomes" id="UP000199034"/>
    </source>
</evidence>
<dbReference type="RefSeq" id="WP_090852521.1">
    <property type="nucleotide sequence ID" value="NZ_FMZM01000003.1"/>
</dbReference>
<dbReference type="STRING" id="1045774.SAMN05421872_103107"/>
<dbReference type="OrthoDB" id="3788440at2"/>
<sequence length="176" mass="18507">MTEQDPAHRLLGLLADELHAADIPGWVLPPVGDAPAQLVVPIGDGDAPEEPTVLVCFLPGHDDPAVLQYMTVLDHDVPLAAVPTVARLLHLLNTNLVVTGFEVGETFSSVVFRHNQAVSVDPLDPAVVAWTLTMVAHAVVHYDALVAAACAGTEMAELSRSFAGIQAAIFAPDAPE</sequence>
<proteinExistence type="predicted"/>
<keyword evidence="2" id="KW-1185">Reference proteome</keyword>
<gene>
    <name evidence="1" type="ORF">SAMN05421872_103107</name>
</gene>
<dbReference type="Proteomes" id="UP000199034">
    <property type="component" value="Unassembled WGS sequence"/>
</dbReference>
<evidence type="ECO:0000313" key="1">
    <source>
        <dbReference type="EMBL" id="SDC61698.1"/>
    </source>
</evidence>
<dbReference type="AlphaFoldDB" id="A0A1G6N1I4"/>
<evidence type="ECO:0008006" key="3">
    <source>
        <dbReference type="Google" id="ProtNLM"/>
    </source>
</evidence>
<protein>
    <recommendedName>
        <fullName evidence="3">Sensory transduction regulator</fullName>
    </recommendedName>
</protein>
<reference evidence="1 2" key="1">
    <citation type="submission" date="2016-10" db="EMBL/GenBank/DDBJ databases">
        <authorList>
            <person name="de Groot N.N."/>
        </authorList>
    </citation>
    <scope>NUCLEOTIDE SEQUENCE [LARGE SCALE GENOMIC DNA]</scope>
    <source>
        <strain evidence="1 2">CGMCC 4.6858</strain>
    </source>
</reference>
<dbReference type="EMBL" id="FMZM01000003">
    <property type="protein sequence ID" value="SDC61698.1"/>
    <property type="molecule type" value="Genomic_DNA"/>
</dbReference>